<evidence type="ECO:0000313" key="1">
    <source>
        <dbReference type="EMBL" id="KAJ7545618.1"/>
    </source>
</evidence>
<keyword evidence="2" id="KW-1185">Reference proteome</keyword>
<proteinExistence type="predicted"/>
<sequence>MNLMEKNVDAISAPSIQTKPEVTPAGFEELQKDRHTRKGKGGWKTCPYIFGNEICEKVGAIGIQVNLVTYLVQQMHMKTARAANTITNFGGTAAIAPLLGAYVADSYLGRYYTIIIGSIFYILGGLVLTFQALFKSLKPPSCSENGNCEAATSAQLSFLYVGFFFLAAGSAGIRPCVAPFGADQFDEQDPKQKKQLESFFNWFYFSLVVSILIAVTALVYVQDNAGWSWGFGIPAICMLISLVVFFMGSPLYRRKPPMGSPFAQLAQVIVAAIRKRNLELPSDSNMLYELHNEELGVAGGARLPHTPRLRFLDKAAIITESDSLEERALISRWLLCTVHEVEQLKSLLRMLPLFSSGILYFASSAQHGTFWVQQARTLDRYIRPGFFIPPGSMSFFSNITMLLWIPVYDRIILPFVKRITGRGITFLQRIGIGLFFSITVMIAAAFSEMKRQAAARNAGLLDHPHKTIPTSVFILIPQYILAGLADAFVNIGFLEFFYDQTPDSMRSMAIAIFWTMIAAGNYLSSFLVFSVSKATALHGNWVADNLNGAHLNYFYWLFAALLTVNLLVFQVFARWYTYQGSTCEECNHHPKGKEETELALA</sequence>
<reference evidence="2" key="1">
    <citation type="journal article" date="2024" name="Proc. Natl. Acad. Sci. U.S.A.">
        <title>Extraordinary preservation of gene collinearity over three hundred million years revealed in homosporous lycophytes.</title>
        <authorList>
            <person name="Li C."/>
            <person name="Wickell D."/>
            <person name="Kuo L.Y."/>
            <person name="Chen X."/>
            <person name="Nie B."/>
            <person name="Liao X."/>
            <person name="Peng D."/>
            <person name="Ji J."/>
            <person name="Jenkins J."/>
            <person name="Williams M."/>
            <person name="Shu S."/>
            <person name="Plott C."/>
            <person name="Barry K."/>
            <person name="Rajasekar S."/>
            <person name="Grimwood J."/>
            <person name="Han X."/>
            <person name="Sun S."/>
            <person name="Hou Z."/>
            <person name="He W."/>
            <person name="Dai G."/>
            <person name="Sun C."/>
            <person name="Schmutz J."/>
            <person name="Leebens-Mack J.H."/>
            <person name="Li F.W."/>
            <person name="Wang L."/>
        </authorList>
    </citation>
    <scope>NUCLEOTIDE SEQUENCE [LARGE SCALE GENOMIC DNA]</scope>
    <source>
        <strain evidence="2">cv. PW_Plant_1</strain>
    </source>
</reference>
<evidence type="ECO:0000313" key="2">
    <source>
        <dbReference type="Proteomes" id="UP001162992"/>
    </source>
</evidence>
<gene>
    <name evidence="1" type="ORF">O6H91_08G004000</name>
</gene>
<accession>A0ACC2CUQ1</accession>
<dbReference type="Proteomes" id="UP001162992">
    <property type="component" value="Chromosome 8"/>
</dbReference>
<protein>
    <submittedName>
        <fullName evidence="1">Uncharacterized protein</fullName>
    </submittedName>
</protein>
<organism evidence="1 2">
    <name type="scientific">Diphasiastrum complanatum</name>
    <name type="common">Issler's clubmoss</name>
    <name type="synonym">Lycopodium complanatum</name>
    <dbReference type="NCBI Taxonomy" id="34168"/>
    <lineage>
        <taxon>Eukaryota</taxon>
        <taxon>Viridiplantae</taxon>
        <taxon>Streptophyta</taxon>
        <taxon>Embryophyta</taxon>
        <taxon>Tracheophyta</taxon>
        <taxon>Lycopodiopsida</taxon>
        <taxon>Lycopodiales</taxon>
        <taxon>Lycopodiaceae</taxon>
        <taxon>Lycopodioideae</taxon>
        <taxon>Diphasiastrum</taxon>
    </lineage>
</organism>
<name>A0ACC2CUQ1_DIPCM</name>
<dbReference type="EMBL" id="CM055099">
    <property type="protein sequence ID" value="KAJ7545618.1"/>
    <property type="molecule type" value="Genomic_DNA"/>
</dbReference>
<comment type="caution">
    <text evidence="1">The sequence shown here is derived from an EMBL/GenBank/DDBJ whole genome shotgun (WGS) entry which is preliminary data.</text>
</comment>